<reference evidence="1" key="1">
    <citation type="journal article" date="2014" name="Front. Microbiol.">
        <title>High frequency of phylogenetically diverse reductive dehalogenase-homologous genes in deep subseafloor sedimentary metagenomes.</title>
        <authorList>
            <person name="Kawai M."/>
            <person name="Futagami T."/>
            <person name="Toyoda A."/>
            <person name="Takaki Y."/>
            <person name="Nishi S."/>
            <person name="Hori S."/>
            <person name="Arai W."/>
            <person name="Tsubouchi T."/>
            <person name="Morono Y."/>
            <person name="Uchiyama I."/>
            <person name="Ito T."/>
            <person name="Fujiyama A."/>
            <person name="Inagaki F."/>
            <person name="Takami H."/>
        </authorList>
    </citation>
    <scope>NUCLEOTIDE SEQUENCE</scope>
    <source>
        <strain evidence="1">Expedition CK06-06</strain>
    </source>
</reference>
<dbReference type="AlphaFoldDB" id="X1SK46"/>
<proteinExistence type="predicted"/>
<protein>
    <submittedName>
        <fullName evidence="1">Uncharacterized protein</fullName>
    </submittedName>
</protein>
<organism evidence="1">
    <name type="scientific">marine sediment metagenome</name>
    <dbReference type="NCBI Taxonomy" id="412755"/>
    <lineage>
        <taxon>unclassified sequences</taxon>
        <taxon>metagenomes</taxon>
        <taxon>ecological metagenomes</taxon>
    </lineage>
</organism>
<sequence>MKIAYKLKRWTAGTLALATASIDVVTEYQADGMALTLRQLYYQLVARALLPNTQRDYKRLGVVVSDARLCGMLDWSAIEDRGRNVIDQAHWSSPAEIVGACAEQYRVDTWATQAYRPEVWVEKEALIGVVADAAEPLDVPAFACKGYTSQSELWRAGMRMVKHLENGQAPVVVHLGDHDPSGIDMTRDITDRLRLFVEHHRPGEHVDVVRIALNLRPD</sequence>
<name>X1SK46_9ZZZZ</name>
<gene>
    <name evidence="1" type="ORF">S12H4_28925</name>
</gene>
<evidence type="ECO:0000313" key="1">
    <source>
        <dbReference type="EMBL" id="GAI93417.1"/>
    </source>
</evidence>
<comment type="caution">
    <text evidence="1">The sequence shown here is derived from an EMBL/GenBank/DDBJ whole genome shotgun (WGS) entry which is preliminary data.</text>
</comment>
<dbReference type="EMBL" id="BARW01016640">
    <property type="protein sequence ID" value="GAI93417.1"/>
    <property type="molecule type" value="Genomic_DNA"/>
</dbReference>
<accession>X1SK46</accession>